<keyword evidence="2" id="KW-0802">TPR repeat</keyword>
<dbReference type="Pfam" id="PF13181">
    <property type="entry name" value="TPR_8"/>
    <property type="match status" value="1"/>
</dbReference>
<evidence type="ECO:0000313" key="3">
    <source>
        <dbReference type="EMBL" id="QJW94927.1"/>
    </source>
</evidence>
<dbReference type="SUPFAM" id="SSF48452">
    <property type="entry name" value="TPR-like"/>
    <property type="match status" value="2"/>
</dbReference>
<sequence>MTSQIVEDVLATRSELSAEQKGFLTQVLADYRAFAGEGAEDELARRRVAAAAFRVGKIEDRLGRREEAVAAFRQALQVYALLATEAPAASGYQESLADCHNNLGIELSGLGHTGEAEAHYREALAIRDRLAAGEPGVAEHRRSLGVGHYNLGNLLRDSGRNPEARDQLQRAVALRDELAARPPHSSDAQREWAAALTALANVLADLGERAEAERLYAKAVPVLEQLTGAAPLVAEYRRELASALNGQGNLLLERKDWAAARGHLRRALALRERLAADSPGAAEALRELAMTLANLAQLYVHTGDRAAADAHFRRALAHFEKLAADHPNTQSYQVELGNTYIGFGVFVYTGGGAAECLSWFDKAGQRLTAVHEKDPRHALAKRQLCNSYRARAIAYDRLERWREAVGAWDRAFELGTPEVQNQTRAGRAIALLHAGEISRAVADVEALRGTDGWTAEQLYNFACVCSVATKTLERKQELADRAMELLRAAVATGWNDVALTKQDTDLDPLRARDDFKKLLTELGAKHPPKK</sequence>
<keyword evidence="1" id="KW-0677">Repeat</keyword>
<reference evidence="4" key="1">
    <citation type="submission" date="2020-05" db="EMBL/GenBank/DDBJ databases">
        <title>Frigoriglobus tundricola gen. nov., sp. nov., a psychrotolerant cellulolytic planctomycete of the family Gemmataceae with two divergent copies of 16S rRNA gene.</title>
        <authorList>
            <person name="Kulichevskaya I.S."/>
            <person name="Ivanova A.A."/>
            <person name="Naumoff D.G."/>
            <person name="Beletsky A.V."/>
            <person name="Rijpstra W.I.C."/>
            <person name="Sinninghe Damste J.S."/>
            <person name="Mardanov A.V."/>
            <person name="Ravin N.V."/>
            <person name="Dedysh S.N."/>
        </authorList>
    </citation>
    <scope>NUCLEOTIDE SEQUENCE [LARGE SCALE GENOMIC DNA]</scope>
    <source>
        <strain evidence="4">PL17</strain>
    </source>
</reference>
<protein>
    <recommendedName>
        <fullName evidence="5">MalT-like TPR region domain-containing protein</fullName>
    </recommendedName>
</protein>
<dbReference type="InterPro" id="IPR011990">
    <property type="entry name" value="TPR-like_helical_dom_sf"/>
</dbReference>
<evidence type="ECO:0000256" key="1">
    <source>
        <dbReference type="ARBA" id="ARBA00022737"/>
    </source>
</evidence>
<dbReference type="AlphaFoldDB" id="A0A6M5YLL5"/>
<dbReference type="Proteomes" id="UP000503447">
    <property type="component" value="Chromosome"/>
</dbReference>
<name>A0A6M5YLL5_9BACT</name>
<dbReference type="PANTHER" id="PTHR45641:SF19">
    <property type="entry name" value="NEPHROCYSTIN-3"/>
    <property type="match status" value="1"/>
</dbReference>
<dbReference type="PANTHER" id="PTHR45641">
    <property type="entry name" value="TETRATRICOPEPTIDE REPEAT PROTEIN (AFU_ORTHOLOGUE AFUA_6G03870)"/>
    <property type="match status" value="1"/>
</dbReference>
<dbReference type="KEGG" id="ftj:FTUN_2453"/>
<dbReference type="EMBL" id="CP053452">
    <property type="protein sequence ID" value="QJW94927.1"/>
    <property type="molecule type" value="Genomic_DNA"/>
</dbReference>
<proteinExistence type="predicted"/>
<evidence type="ECO:0000313" key="4">
    <source>
        <dbReference type="Proteomes" id="UP000503447"/>
    </source>
</evidence>
<gene>
    <name evidence="3" type="ORF">FTUN_2453</name>
</gene>
<dbReference type="Gene3D" id="1.25.40.10">
    <property type="entry name" value="Tetratricopeptide repeat domain"/>
    <property type="match status" value="3"/>
</dbReference>
<evidence type="ECO:0000256" key="2">
    <source>
        <dbReference type="ARBA" id="ARBA00022803"/>
    </source>
</evidence>
<keyword evidence="4" id="KW-1185">Reference proteome</keyword>
<accession>A0A6M5YLL5</accession>
<dbReference type="Pfam" id="PF13374">
    <property type="entry name" value="TPR_10"/>
    <property type="match status" value="5"/>
</dbReference>
<dbReference type="InterPro" id="IPR019734">
    <property type="entry name" value="TPR_rpt"/>
</dbReference>
<evidence type="ECO:0008006" key="5">
    <source>
        <dbReference type="Google" id="ProtNLM"/>
    </source>
</evidence>
<dbReference type="RefSeq" id="WP_227255011.1">
    <property type="nucleotide sequence ID" value="NZ_CP053452.2"/>
</dbReference>
<organism evidence="3 4">
    <name type="scientific">Frigoriglobus tundricola</name>
    <dbReference type="NCBI Taxonomy" id="2774151"/>
    <lineage>
        <taxon>Bacteria</taxon>
        <taxon>Pseudomonadati</taxon>
        <taxon>Planctomycetota</taxon>
        <taxon>Planctomycetia</taxon>
        <taxon>Gemmatales</taxon>
        <taxon>Gemmataceae</taxon>
        <taxon>Frigoriglobus</taxon>
    </lineage>
</organism>
<dbReference type="SMART" id="SM00028">
    <property type="entry name" value="TPR"/>
    <property type="match status" value="7"/>
</dbReference>